<evidence type="ECO:0000313" key="2">
    <source>
        <dbReference type="Proteomes" id="UP001058093"/>
    </source>
</evidence>
<sequence length="162" mass="18302">MIELTPEVILEAKAKRFAIKHHGSQMYGDVSYEYHLNQVVQNVKIRKAGDPMLSIYVAVAWLHDTLEDTDATFEQIEREFGLAIAYAVRCLTKTEGESYERYIQSCIDCAVAREVKICDTLANMLESFKSSGSNDPDVSAKGFRGLAKYPKQLWMLVDGEVK</sequence>
<name>A0A975UUF7_9CAUD</name>
<dbReference type="Gene3D" id="1.10.3210.10">
    <property type="entry name" value="Hypothetical protein af1432"/>
    <property type="match status" value="1"/>
</dbReference>
<dbReference type="InterPro" id="IPR052194">
    <property type="entry name" value="MESH1"/>
</dbReference>
<reference evidence="1" key="1">
    <citation type="submission" date="2021-07" db="EMBL/GenBank/DDBJ databases">
        <title>Complete genome sequence and phylogenomic analysis of the two lytic bacteriophage isolated from terrestrial biotopes of Antarctica.</title>
        <authorList>
            <person name="Holovan V."/>
            <person name="Rabalski L."/>
            <person name="Zlatohurska M."/>
            <person name="Andriichuk O."/>
            <person name="Budzanivska I."/>
            <person name="Shevchenko O."/>
            <person name="Gupalo A."/>
        </authorList>
    </citation>
    <scope>NUCLEOTIDE SEQUENCE</scope>
</reference>
<proteinExistence type="predicted"/>
<dbReference type="Proteomes" id="UP001058093">
    <property type="component" value="Segment"/>
</dbReference>
<gene>
    <name evidence="1" type="ORF">uav_133</name>
</gene>
<evidence type="ECO:0000313" key="1">
    <source>
        <dbReference type="EMBL" id="QYW06664.1"/>
    </source>
</evidence>
<accession>A0A975UUF7</accession>
<organism evidence="1 2">
    <name type="scientific">Pseudomonas phage UAVern</name>
    <dbReference type="NCBI Taxonomy" id="2856997"/>
    <lineage>
        <taxon>Viruses</taxon>
        <taxon>Duplodnaviria</taxon>
        <taxon>Heunggongvirae</taxon>
        <taxon>Uroviricota</taxon>
        <taxon>Caudoviricetes</taxon>
        <taxon>Vandenendeviridae</taxon>
        <taxon>Gorskivirinae</taxon>
        <taxon>Uavernvirus</taxon>
        <taxon>Uavernvirus uavern</taxon>
    </lineage>
</organism>
<dbReference type="GO" id="GO:0008893">
    <property type="term" value="F:guanosine-3',5'-bis(diphosphate) 3'-diphosphatase activity"/>
    <property type="evidence" value="ECO:0007669"/>
    <property type="project" value="TreeGrafter"/>
</dbReference>
<keyword evidence="2" id="KW-1185">Reference proteome</keyword>
<dbReference type="PANTHER" id="PTHR46246">
    <property type="entry name" value="GUANOSINE-3',5'-BIS(DIPHOSPHATE) 3'-PYROPHOSPHOHYDROLASE MESH1"/>
    <property type="match status" value="1"/>
</dbReference>
<dbReference type="EMBL" id="MZ605293">
    <property type="protein sequence ID" value="QYW06664.1"/>
    <property type="molecule type" value="Genomic_DNA"/>
</dbReference>
<dbReference type="PANTHER" id="PTHR46246:SF1">
    <property type="entry name" value="GUANOSINE-3',5'-BIS(DIPHOSPHATE) 3'-PYROPHOSPHOHYDROLASE MESH1"/>
    <property type="match status" value="1"/>
</dbReference>
<protein>
    <submittedName>
        <fullName evidence="1">Phosphohydrolase</fullName>
    </submittedName>
</protein>
<dbReference type="SUPFAM" id="SSF109604">
    <property type="entry name" value="HD-domain/PDEase-like"/>
    <property type="match status" value="1"/>
</dbReference>